<dbReference type="InterPro" id="IPR010799">
    <property type="entry name" value="MlrC_C"/>
</dbReference>
<comment type="caution">
    <text evidence="3">The sequence shown here is derived from an EMBL/GenBank/DDBJ whole genome shotgun (WGS) entry which is preliminary data.</text>
</comment>
<sequence>MPHRPRIVSLGMSLEASVYSPAVTRVDQFVRTEGDSYLAGRPFLAPGTPLRERADWTALPHFRAIPGGPVPAEDHRAILDDMLGALERSLADDGPVDGVLYDVHGAMSVIGTDDPEGALAARIREMVGPDALISATMDLHGNVTPLLAGAVDLITCYRLAPHEDALETVERAVRNLVDRLTGPRRDEPVATAWVPVPILLPGERTSTRDEPAKGLYGRIPGITAREGVIDAGIWIGYAWADEPRNHAAVVVTGDDAAVVAASAEELAAELWRVRDDFAFVAPVGTLDACLDAAVASDARPFLISDSGDNPTAGGAGDATGTLRALVARPEIASGEVEAVYASIPDPGAVAACVAAGVGGAVDLRAGALVDDTVAPPAELRGTVEHIAHGDPAADVEVVVRVGGLRVILTARRKPYHLEGDFTRNGIDARAADVVVVKIGYLEPELHAMAADWMMALTPGGVDQDIARLPHRRIIRPMVPFDEVTETPDLSARMLTRVR</sequence>
<evidence type="ECO:0000313" key="3">
    <source>
        <dbReference type="EMBL" id="OQJ62459.1"/>
    </source>
</evidence>
<feature type="domain" description="Microcystin LR degradation protein MlrC N-terminal" evidence="2">
    <location>
        <begin position="6"/>
        <end position="293"/>
    </location>
</feature>
<name>A0A225C7D1_9MICO</name>
<organism evidence="3 4">
    <name type="scientific">Clavibacter tessellarius</name>
    <dbReference type="NCBI Taxonomy" id="31965"/>
    <lineage>
        <taxon>Bacteria</taxon>
        <taxon>Bacillati</taxon>
        <taxon>Actinomycetota</taxon>
        <taxon>Actinomycetes</taxon>
        <taxon>Micrococcales</taxon>
        <taxon>Microbacteriaceae</taxon>
        <taxon>Clavibacter</taxon>
    </lineage>
</organism>
<proteinExistence type="predicted"/>
<reference evidence="3" key="1">
    <citation type="submission" date="2017-08" db="EMBL/GenBank/DDBJ databases">
        <title>Genomes of multiple Clavibacter strains from different subspecies.</title>
        <authorList>
            <person name="Yuan X.-K."/>
            <person name="Li X.-S."/>
            <person name="Nie J."/>
            <person name="De Boer S.H."/>
        </authorList>
    </citation>
    <scope>NUCLEOTIDE SEQUENCE [LARGE SCALE GENOMIC DNA]</scope>
    <source>
        <strain evidence="3">ATCC 33566</strain>
    </source>
</reference>
<evidence type="ECO:0000259" key="2">
    <source>
        <dbReference type="Pfam" id="PF07364"/>
    </source>
</evidence>
<gene>
    <name evidence="3" type="ORF">B5P24_05300</name>
</gene>
<dbReference type="PIRSF" id="PIRSF012702">
    <property type="entry name" value="UCP012702"/>
    <property type="match status" value="1"/>
</dbReference>
<keyword evidence="4" id="KW-1185">Reference proteome</keyword>
<dbReference type="Pfam" id="PF07364">
    <property type="entry name" value="DUF1485"/>
    <property type="match status" value="1"/>
</dbReference>
<evidence type="ECO:0000313" key="4">
    <source>
        <dbReference type="Proteomes" id="UP000215316"/>
    </source>
</evidence>
<dbReference type="AlphaFoldDB" id="A0A225C7D1"/>
<accession>A0A225C7D1</accession>
<dbReference type="EMBL" id="MZMQ01000001">
    <property type="protein sequence ID" value="OQJ62459.1"/>
    <property type="molecule type" value="Genomic_DNA"/>
</dbReference>
<protein>
    <submittedName>
        <fullName evidence="3">Microcystin degradation protein MlrC</fullName>
    </submittedName>
</protein>
<dbReference type="InterPro" id="IPR015995">
    <property type="entry name" value="MlrC_N"/>
</dbReference>
<evidence type="ECO:0000259" key="1">
    <source>
        <dbReference type="Pfam" id="PF07171"/>
    </source>
</evidence>
<dbReference type="Pfam" id="PF07171">
    <property type="entry name" value="MlrC_C"/>
    <property type="match status" value="1"/>
</dbReference>
<dbReference type="OrthoDB" id="9815420at2"/>
<dbReference type="RefSeq" id="WP_094127016.1">
    <property type="nucleotide sequence ID" value="NZ_CP040788.1"/>
</dbReference>
<feature type="domain" description="Microcystin LR degradation protein MlrC C-terminal" evidence="1">
    <location>
        <begin position="303"/>
        <end position="472"/>
    </location>
</feature>
<dbReference type="InterPro" id="IPR009197">
    <property type="entry name" value="MlrC"/>
</dbReference>
<dbReference type="Proteomes" id="UP000215316">
    <property type="component" value="Unassembled WGS sequence"/>
</dbReference>